<dbReference type="Proteomes" id="UP000248148">
    <property type="component" value="Unassembled WGS sequence"/>
</dbReference>
<protein>
    <recommendedName>
        <fullName evidence="14">Bifunctional adenosylcobalamin biosynthesis protein</fullName>
        <ecNumber evidence="14">2.7.1.156</ecNumber>
        <ecNumber evidence="14">2.7.7.62</ecNumber>
    </recommendedName>
</protein>
<evidence type="ECO:0000256" key="9">
    <source>
        <dbReference type="ARBA" id="ARBA00022679"/>
    </source>
</evidence>
<dbReference type="GO" id="GO:0005525">
    <property type="term" value="F:GTP binding"/>
    <property type="evidence" value="ECO:0007669"/>
    <property type="project" value="UniProtKB-UniRule"/>
</dbReference>
<dbReference type="EMBL" id="QJTI01000008">
    <property type="protein sequence ID" value="PYF03121.1"/>
    <property type="molecule type" value="Genomic_DNA"/>
</dbReference>
<evidence type="ECO:0000256" key="11">
    <source>
        <dbReference type="ARBA" id="ARBA00022777"/>
    </source>
</evidence>
<dbReference type="EC" id="2.7.7.62" evidence="14"/>
<comment type="caution">
    <text evidence="17">The sequence shown here is derived from an EMBL/GenBank/DDBJ whole genome shotgun (WGS) entry which is preliminary data.</text>
</comment>
<name>A0A318TE16_9BRAD</name>
<dbReference type="AlphaFoldDB" id="A0A318TE16"/>
<dbReference type="GO" id="GO:0009236">
    <property type="term" value="P:cobalamin biosynthetic process"/>
    <property type="evidence" value="ECO:0007669"/>
    <property type="project" value="UniProtKB-UniRule"/>
</dbReference>
<feature type="active site" description="GMP-histidine intermediate" evidence="15">
    <location>
        <position position="66"/>
    </location>
</feature>
<keyword evidence="10 14" id="KW-0547">Nucleotide-binding</keyword>
<evidence type="ECO:0000313" key="17">
    <source>
        <dbReference type="EMBL" id="PYF03121.1"/>
    </source>
</evidence>
<keyword evidence="9 14" id="KW-0808">Transferase</keyword>
<evidence type="ECO:0000256" key="14">
    <source>
        <dbReference type="PIRNR" id="PIRNR006135"/>
    </source>
</evidence>
<evidence type="ECO:0000256" key="15">
    <source>
        <dbReference type="PIRSR" id="PIRSR006135-1"/>
    </source>
</evidence>
<evidence type="ECO:0000256" key="10">
    <source>
        <dbReference type="ARBA" id="ARBA00022741"/>
    </source>
</evidence>
<keyword evidence="17" id="KW-0548">Nucleotidyltransferase</keyword>
<evidence type="ECO:0000313" key="18">
    <source>
        <dbReference type="Proteomes" id="UP000248148"/>
    </source>
</evidence>
<comment type="similarity">
    <text evidence="7 14">Belongs to the CobU/CobP family.</text>
</comment>
<reference evidence="17 18" key="1">
    <citation type="submission" date="2018-06" db="EMBL/GenBank/DDBJ databases">
        <title>Genomic Encyclopedia of Archaeal and Bacterial Type Strains, Phase II (KMG-II): from individual species to whole genera.</title>
        <authorList>
            <person name="Goeker M."/>
        </authorList>
    </citation>
    <scope>NUCLEOTIDE SEQUENCE [LARGE SCALE GENOMIC DNA]</scope>
    <source>
        <strain evidence="17 18">JCM 11668</strain>
    </source>
</reference>
<feature type="binding site" evidence="16">
    <location>
        <begin position="67"/>
        <end position="70"/>
    </location>
    <ligand>
        <name>GTP</name>
        <dbReference type="ChEBI" id="CHEBI:37565"/>
    </ligand>
</feature>
<evidence type="ECO:0000256" key="7">
    <source>
        <dbReference type="ARBA" id="ARBA00007490"/>
    </source>
</evidence>
<sequence>MDREHSTTMPHSSSCNLTAPVLVLGGARSGKSNFAERLIVDSALRRVYVATATISDDEMAERIAHHRHSRGPNWHTVEEPLALVETLKREAQPGSAILVDCLTLWLTNVMLSGGDVDAQSAALADHLRTARHPIVLVSNEVGMGLVPETPLGRAFRDAQGRLNQMVAAAVPHVAFVAAGLPLWLKGRTGAGA</sequence>
<dbReference type="GO" id="GO:0008820">
    <property type="term" value="F:cobinamide phosphate guanylyltransferase activity"/>
    <property type="evidence" value="ECO:0007669"/>
    <property type="project" value="UniProtKB-UniRule"/>
</dbReference>
<feature type="binding site" evidence="16">
    <location>
        <begin position="50"/>
        <end position="52"/>
    </location>
    <ligand>
        <name>GTP</name>
        <dbReference type="ChEBI" id="CHEBI:37565"/>
    </ligand>
</feature>
<organism evidence="17 18">
    <name type="scientific">Rhodopseudomonas faecalis</name>
    <dbReference type="NCBI Taxonomy" id="99655"/>
    <lineage>
        <taxon>Bacteria</taxon>
        <taxon>Pseudomonadati</taxon>
        <taxon>Pseudomonadota</taxon>
        <taxon>Alphaproteobacteria</taxon>
        <taxon>Hyphomicrobiales</taxon>
        <taxon>Nitrobacteraceae</taxon>
        <taxon>Rhodopseudomonas</taxon>
    </lineage>
</organism>
<dbReference type="CDD" id="cd00544">
    <property type="entry name" value="CobU"/>
    <property type="match status" value="1"/>
</dbReference>
<keyword evidence="13 14" id="KW-0342">GTP-binding</keyword>
<evidence type="ECO:0000256" key="4">
    <source>
        <dbReference type="ARBA" id="ARBA00003889"/>
    </source>
</evidence>
<comment type="pathway">
    <text evidence="5 14">Cofactor biosynthesis; adenosylcobalamin biosynthesis; adenosylcobalamin from cob(II)yrinate a,c-diamide: step 6/7.</text>
</comment>
<evidence type="ECO:0000256" key="13">
    <source>
        <dbReference type="ARBA" id="ARBA00023134"/>
    </source>
</evidence>
<comment type="catalytic activity">
    <reaction evidence="2 14">
        <text>adenosylcob(III)inamide phosphate + GTP + H(+) = adenosylcob(III)inamide-GDP + diphosphate</text>
        <dbReference type="Rhea" id="RHEA:22712"/>
        <dbReference type="ChEBI" id="CHEBI:15378"/>
        <dbReference type="ChEBI" id="CHEBI:33019"/>
        <dbReference type="ChEBI" id="CHEBI:37565"/>
        <dbReference type="ChEBI" id="CHEBI:58502"/>
        <dbReference type="ChEBI" id="CHEBI:60487"/>
        <dbReference type="EC" id="2.7.7.62"/>
    </reaction>
</comment>
<evidence type="ECO:0000256" key="3">
    <source>
        <dbReference type="ARBA" id="ARBA00001522"/>
    </source>
</evidence>
<dbReference type="SUPFAM" id="SSF52540">
    <property type="entry name" value="P-loop containing nucleoside triphosphate hydrolases"/>
    <property type="match status" value="1"/>
</dbReference>
<keyword evidence="18" id="KW-1185">Reference proteome</keyword>
<dbReference type="InterPro" id="IPR027417">
    <property type="entry name" value="P-loop_NTPase"/>
</dbReference>
<evidence type="ECO:0000256" key="16">
    <source>
        <dbReference type="PIRSR" id="PIRSR006135-2"/>
    </source>
</evidence>
<evidence type="ECO:0000256" key="1">
    <source>
        <dbReference type="ARBA" id="ARBA00000312"/>
    </source>
</evidence>
<proteinExistence type="inferred from homology"/>
<feature type="binding site" evidence="16">
    <location>
        <position position="100"/>
    </location>
    <ligand>
        <name>GTP</name>
        <dbReference type="ChEBI" id="CHEBI:37565"/>
    </ligand>
</feature>
<evidence type="ECO:0000256" key="6">
    <source>
        <dbReference type="ARBA" id="ARBA00005159"/>
    </source>
</evidence>
<dbReference type="PIRSF" id="PIRSF006135">
    <property type="entry name" value="CobU"/>
    <property type="match status" value="1"/>
</dbReference>
<dbReference type="PANTHER" id="PTHR34848">
    <property type="match status" value="1"/>
</dbReference>
<feature type="binding site" evidence="16">
    <location>
        <begin position="25"/>
        <end position="32"/>
    </location>
    <ligand>
        <name>GTP</name>
        <dbReference type="ChEBI" id="CHEBI:37565"/>
    </ligand>
</feature>
<keyword evidence="11 14" id="KW-0418">Kinase</keyword>
<comment type="catalytic activity">
    <reaction evidence="3">
        <text>adenosylcob(III)inamide + GTP = adenosylcob(III)inamide phosphate + GDP + H(+)</text>
        <dbReference type="Rhea" id="RHEA:15765"/>
        <dbReference type="ChEBI" id="CHEBI:2480"/>
        <dbReference type="ChEBI" id="CHEBI:15378"/>
        <dbReference type="ChEBI" id="CHEBI:37565"/>
        <dbReference type="ChEBI" id="CHEBI:58189"/>
        <dbReference type="ChEBI" id="CHEBI:58502"/>
        <dbReference type="EC" id="2.7.1.156"/>
    </reaction>
</comment>
<evidence type="ECO:0000256" key="5">
    <source>
        <dbReference type="ARBA" id="ARBA00004692"/>
    </source>
</evidence>
<comment type="pathway">
    <text evidence="6 14">Cofactor biosynthesis; adenosylcobalamin biosynthesis; adenosylcobalamin from cob(II)yrinate a,c-diamide: step 5/7.</text>
</comment>
<keyword evidence="8 14" id="KW-0169">Cobalamin biosynthesis</keyword>
<comment type="catalytic activity">
    <reaction evidence="1 14">
        <text>adenosylcob(III)inamide + ATP = adenosylcob(III)inamide phosphate + ADP + H(+)</text>
        <dbReference type="Rhea" id="RHEA:15769"/>
        <dbReference type="ChEBI" id="CHEBI:2480"/>
        <dbReference type="ChEBI" id="CHEBI:15378"/>
        <dbReference type="ChEBI" id="CHEBI:30616"/>
        <dbReference type="ChEBI" id="CHEBI:58502"/>
        <dbReference type="ChEBI" id="CHEBI:456216"/>
        <dbReference type="EC" id="2.7.1.156"/>
    </reaction>
</comment>
<dbReference type="Gene3D" id="3.40.50.300">
    <property type="entry name" value="P-loop containing nucleotide triphosphate hydrolases"/>
    <property type="match status" value="1"/>
</dbReference>
<dbReference type="Pfam" id="PF02283">
    <property type="entry name" value="CobU"/>
    <property type="match status" value="1"/>
</dbReference>
<dbReference type="GO" id="GO:0043752">
    <property type="term" value="F:adenosylcobinamide kinase activity"/>
    <property type="evidence" value="ECO:0007669"/>
    <property type="project" value="UniProtKB-EC"/>
</dbReference>
<dbReference type="EC" id="2.7.1.156" evidence="14"/>
<dbReference type="NCBIfam" id="NF004469">
    <property type="entry name" value="PRK05800.1"/>
    <property type="match status" value="1"/>
</dbReference>
<keyword evidence="12 14" id="KW-0067">ATP-binding</keyword>
<dbReference type="GO" id="GO:0005524">
    <property type="term" value="F:ATP binding"/>
    <property type="evidence" value="ECO:0007669"/>
    <property type="project" value="UniProtKB-UniRule"/>
</dbReference>
<evidence type="ECO:0000256" key="12">
    <source>
        <dbReference type="ARBA" id="ARBA00022840"/>
    </source>
</evidence>
<feature type="binding site" evidence="16">
    <location>
        <position position="78"/>
    </location>
    <ligand>
        <name>GTP</name>
        <dbReference type="ChEBI" id="CHEBI:37565"/>
    </ligand>
</feature>
<gene>
    <name evidence="17" type="ORF">BJ122_10846</name>
</gene>
<dbReference type="UniPathway" id="UPA00148">
    <property type="reaction ID" value="UER00236"/>
</dbReference>
<evidence type="ECO:0000256" key="2">
    <source>
        <dbReference type="ARBA" id="ARBA00000711"/>
    </source>
</evidence>
<dbReference type="InterPro" id="IPR003203">
    <property type="entry name" value="CobU/CobP"/>
</dbReference>
<evidence type="ECO:0000256" key="8">
    <source>
        <dbReference type="ARBA" id="ARBA00022573"/>
    </source>
</evidence>
<dbReference type="PANTHER" id="PTHR34848:SF1">
    <property type="entry name" value="BIFUNCTIONAL ADENOSYLCOBALAMIN BIOSYNTHESIS PROTEIN COBU"/>
    <property type="match status" value="1"/>
</dbReference>
<comment type="function">
    <text evidence="4 14">Catalyzes ATP-dependent phosphorylation of adenosylcobinamide and addition of GMP to adenosylcobinamide phosphate.</text>
</comment>
<accession>A0A318TE16</accession>